<keyword evidence="2" id="KW-0472">Membrane</keyword>
<organism evidence="3 4">
    <name type="scientific">Bifidobacterium merycicum</name>
    <dbReference type="NCBI Taxonomy" id="78345"/>
    <lineage>
        <taxon>Bacteria</taxon>
        <taxon>Bacillati</taxon>
        <taxon>Actinomycetota</taxon>
        <taxon>Actinomycetes</taxon>
        <taxon>Bifidobacteriales</taxon>
        <taxon>Bifidobacteriaceae</taxon>
        <taxon>Bifidobacterium</taxon>
    </lineage>
</organism>
<evidence type="ECO:0000313" key="4">
    <source>
        <dbReference type="Proteomes" id="UP000029060"/>
    </source>
</evidence>
<reference evidence="3 4" key="1">
    <citation type="submission" date="2014-03" db="EMBL/GenBank/DDBJ databases">
        <title>Genomics of Bifidobacteria.</title>
        <authorList>
            <person name="Ventura M."/>
            <person name="Milani C."/>
            <person name="Lugli G.A."/>
        </authorList>
    </citation>
    <scope>NUCLEOTIDE SEQUENCE [LARGE SCALE GENOMIC DNA]</scope>
    <source>
        <strain evidence="3 4">LMG 11341</strain>
    </source>
</reference>
<feature type="compositionally biased region" description="Polar residues" evidence="1">
    <location>
        <begin position="325"/>
        <end position="348"/>
    </location>
</feature>
<evidence type="ECO:0000256" key="2">
    <source>
        <dbReference type="SAM" id="Phobius"/>
    </source>
</evidence>
<comment type="caution">
    <text evidence="3">The sequence shown here is derived from an EMBL/GenBank/DDBJ whole genome shotgun (WGS) entry which is preliminary data.</text>
</comment>
<evidence type="ECO:0000256" key="1">
    <source>
        <dbReference type="SAM" id="MobiDB-lite"/>
    </source>
</evidence>
<dbReference type="eggNOG" id="ENOG502ZIJN">
    <property type="taxonomic scope" value="Bacteria"/>
</dbReference>
<feature type="region of interest" description="Disordered" evidence="1">
    <location>
        <begin position="1"/>
        <end position="74"/>
    </location>
</feature>
<evidence type="ECO:0000313" key="3">
    <source>
        <dbReference type="EMBL" id="KFI69435.1"/>
    </source>
</evidence>
<accession>A0A087BEI5</accession>
<feature type="region of interest" description="Disordered" evidence="1">
    <location>
        <begin position="291"/>
        <end position="409"/>
    </location>
</feature>
<feature type="transmembrane region" description="Helical" evidence="2">
    <location>
        <begin position="83"/>
        <end position="104"/>
    </location>
</feature>
<feature type="compositionally biased region" description="Acidic residues" evidence="1">
    <location>
        <begin position="54"/>
        <end position="63"/>
    </location>
</feature>
<protein>
    <submittedName>
        <fullName evidence="3">Sugar-binding domain-containing protein</fullName>
    </submittedName>
</protein>
<gene>
    <name evidence="3" type="ORF">BMERY_1795</name>
</gene>
<sequence>MFLPEGASSEGAHPLDHMSAAPVAVDQPSTRTETAGGEQTVTLPPVSGNAENPLDLDELADSDSDSRRSASGKRAGTAGKKRIIIIAVVLAVVLVAGIGGFMLWKGSQSGKRDDAVAACSRAAEQYNKARKALDAALKDAKSAQTITSAQVTDAATVQQLKQQVDNAGRFGEAQSCATSRSLTDLKNGAKFMQTKSDDMSRSAAAIRKAASAVNVSKTAKDFDSLKDAVATAQDLLDSSNGNVGDESVRDALQQAIDAANTLIDGNSADDKAITNALSVLESASGKVQDAMNAASSNTGDDSGASDTNGIYNSTNGYSNGYPYGYQNTNQYGGTQATPNSDSNADNQQQDNSDANASGSNGGSANQQPSNQPSSGGSTGTGDSGSTGNGGSNGTGAGASSSNQQQNNGQ</sequence>
<dbReference type="STRING" id="78345.BMERY_1795"/>
<keyword evidence="2" id="KW-0812">Transmembrane</keyword>
<dbReference type="Proteomes" id="UP000029060">
    <property type="component" value="Unassembled WGS sequence"/>
</dbReference>
<feature type="compositionally biased region" description="Polar residues" evidence="1">
    <location>
        <begin position="293"/>
        <end position="318"/>
    </location>
</feature>
<feature type="compositionally biased region" description="Gly residues" evidence="1">
    <location>
        <begin position="376"/>
        <end position="396"/>
    </location>
</feature>
<dbReference type="Pfam" id="PF07554">
    <property type="entry name" value="FIVAR"/>
    <property type="match status" value="1"/>
</dbReference>
<proteinExistence type="predicted"/>
<dbReference type="Gene3D" id="1.20.1270.90">
    <property type="entry name" value="AF1782-like"/>
    <property type="match status" value="1"/>
</dbReference>
<name>A0A087BEI5_9BIFI</name>
<feature type="compositionally biased region" description="Low complexity" evidence="1">
    <location>
        <begin position="397"/>
        <end position="409"/>
    </location>
</feature>
<dbReference type="AlphaFoldDB" id="A0A087BEI5"/>
<keyword evidence="4" id="KW-1185">Reference proteome</keyword>
<feature type="compositionally biased region" description="Polar residues" evidence="1">
    <location>
        <begin position="27"/>
        <end position="42"/>
    </location>
</feature>
<feature type="compositionally biased region" description="Low complexity" evidence="1">
    <location>
        <begin position="349"/>
        <end position="375"/>
    </location>
</feature>
<dbReference type="EMBL" id="JGZC01000009">
    <property type="protein sequence ID" value="KFI69435.1"/>
    <property type="molecule type" value="Genomic_DNA"/>
</dbReference>
<keyword evidence="2" id="KW-1133">Transmembrane helix</keyword>